<keyword evidence="1" id="KW-0732">Signal</keyword>
<proteinExistence type="predicted"/>
<feature type="chain" id="PRO_5036482223" description="Secreted protein" evidence="1">
    <location>
        <begin position="19"/>
        <end position="99"/>
    </location>
</feature>
<reference evidence="2" key="1">
    <citation type="submission" date="2022-08" db="UniProtKB">
        <authorList>
            <consortium name="EnsemblMetazoa"/>
        </authorList>
    </citation>
    <scope>IDENTIFICATION</scope>
</reference>
<dbReference type="AlphaFoldDB" id="A0A8W7P5N6"/>
<evidence type="ECO:0000313" key="2">
    <source>
        <dbReference type="EnsemblMetazoa" id="ACOM025363-PA.1"/>
    </source>
</evidence>
<evidence type="ECO:0000256" key="1">
    <source>
        <dbReference type="SAM" id="SignalP"/>
    </source>
</evidence>
<sequence length="99" mass="10991">MLLWYAIGISSLFAATSACHRLSGREGCSFFMVETARLSLRVEVVLVNVAPLDSDCSLWFDWVSLWSLSEAIRSRLLSLLSSLCRKLDVSDEDCAVSVD</sequence>
<name>A0A8W7P5N6_ANOCL</name>
<feature type="signal peptide" evidence="1">
    <location>
        <begin position="1"/>
        <end position="18"/>
    </location>
</feature>
<protein>
    <recommendedName>
        <fullName evidence="3">Secreted protein</fullName>
    </recommendedName>
</protein>
<evidence type="ECO:0008006" key="3">
    <source>
        <dbReference type="Google" id="ProtNLM"/>
    </source>
</evidence>
<accession>A0A8W7P5N6</accession>
<dbReference type="Proteomes" id="UP000075882">
    <property type="component" value="Unassembled WGS sequence"/>
</dbReference>
<dbReference type="EnsemblMetazoa" id="ACOM025363-RA">
    <property type="protein sequence ID" value="ACOM025363-PA.1"/>
    <property type="gene ID" value="ACOM025363"/>
</dbReference>
<organism evidence="2">
    <name type="scientific">Anopheles coluzzii</name>
    <name type="common">African malaria mosquito</name>
    <dbReference type="NCBI Taxonomy" id="1518534"/>
    <lineage>
        <taxon>Eukaryota</taxon>
        <taxon>Metazoa</taxon>
        <taxon>Ecdysozoa</taxon>
        <taxon>Arthropoda</taxon>
        <taxon>Hexapoda</taxon>
        <taxon>Insecta</taxon>
        <taxon>Pterygota</taxon>
        <taxon>Neoptera</taxon>
        <taxon>Endopterygota</taxon>
        <taxon>Diptera</taxon>
        <taxon>Nematocera</taxon>
        <taxon>Culicoidea</taxon>
        <taxon>Culicidae</taxon>
        <taxon>Anophelinae</taxon>
        <taxon>Anopheles</taxon>
    </lineage>
</organism>